<dbReference type="InterPro" id="IPR050482">
    <property type="entry name" value="Sensor_HK_TwoCompSys"/>
</dbReference>
<keyword evidence="6" id="KW-0418">Kinase</keyword>
<dbReference type="GO" id="GO:0046983">
    <property type="term" value="F:protein dimerization activity"/>
    <property type="evidence" value="ECO:0007669"/>
    <property type="project" value="InterPro"/>
</dbReference>
<dbReference type="SUPFAM" id="SSF55874">
    <property type="entry name" value="ATPase domain of HSP90 chaperone/DNA topoisomerase II/histidine kinase"/>
    <property type="match status" value="1"/>
</dbReference>
<dbReference type="RefSeq" id="WP_103459383.1">
    <property type="nucleotide sequence ID" value="NZ_PPXD01000004.1"/>
</dbReference>
<keyword evidence="13" id="KW-1185">Reference proteome</keyword>
<dbReference type="EMBL" id="PPXD01000004">
    <property type="protein sequence ID" value="POH69422.1"/>
    <property type="molecule type" value="Genomic_DNA"/>
</dbReference>
<comment type="catalytic activity">
    <reaction evidence="1">
        <text>ATP + protein L-histidine = ADP + protein N-phospho-L-histidine.</text>
        <dbReference type="EC" id="2.7.13.3"/>
    </reaction>
</comment>
<keyword evidence="9" id="KW-1133">Transmembrane helix</keyword>
<dbReference type="GO" id="GO:0000155">
    <property type="term" value="F:phosphorelay sensor kinase activity"/>
    <property type="evidence" value="ECO:0007669"/>
    <property type="project" value="InterPro"/>
</dbReference>
<comment type="caution">
    <text evidence="12">The sequence shown here is derived from an EMBL/GenBank/DDBJ whole genome shotgun (WGS) entry which is preliminary data.</text>
</comment>
<dbReference type="PANTHER" id="PTHR24421:SF10">
    <property type="entry name" value="NITRATE_NITRITE SENSOR PROTEIN NARQ"/>
    <property type="match status" value="1"/>
</dbReference>
<evidence type="ECO:0000256" key="7">
    <source>
        <dbReference type="ARBA" id="ARBA00022840"/>
    </source>
</evidence>
<organism evidence="12 13">
    <name type="scientific">Cryobacterium zongtaii</name>
    <dbReference type="NCBI Taxonomy" id="1259217"/>
    <lineage>
        <taxon>Bacteria</taxon>
        <taxon>Bacillati</taxon>
        <taxon>Actinomycetota</taxon>
        <taxon>Actinomycetes</taxon>
        <taxon>Micrococcales</taxon>
        <taxon>Microbacteriaceae</taxon>
        <taxon>Cryobacterium</taxon>
    </lineage>
</organism>
<keyword evidence="8" id="KW-0902">Two-component regulatory system</keyword>
<proteinExistence type="predicted"/>
<dbReference type="Gene3D" id="1.20.5.1930">
    <property type="match status" value="1"/>
</dbReference>
<sequence>MLPSPPGALRRTLLRFPWLSDAITAGLYGLFAAGLALISANPPLRTPAWFTVMLLLAGVATVLLRRHRPVLMLVAATVLCVLSLAGGTGAETVLPLITLFAVGTYRSAMTAWACYLATSVVASGAAWILIERTRDGLPLWEPTAPPVSADPLNDWLNAAIVMLVPLLVAHLFGVNAGQRRRYVAALVDRAVQLERERDQQAEIARARERERIAREMHDVMAHSVSVMVALSEGARVAAAERPTESMAAMAQVAETGRHTLGELRRLLGAVRTDGETPTLEHAPQPGALQLTDLAAQFRQAGLPVRLDLAGSASADPAVGLTVYRIVQESLTNALRHARGATQVTVGVTWSAESVTIVVQDDAPAAPGGQPPGRGILGIRERAALFAGSVEAGPAAGGGWRVLVRLFWTKERA</sequence>
<gene>
    <name evidence="12" type="ORF">C3B61_02125</name>
</gene>
<feature type="domain" description="Signal transduction histidine kinase subgroup 3 dimerisation and phosphoacceptor" evidence="11">
    <location>
        <begin position="208"/>
        <end position="273"/>
    </location>
</feature>
<keyword evidence="4" id="KW-0808">Transferase</keyword>
<dbReference type="Proteomes" id="UP000237340">
    <property type="component" value="Unassembled WGS sequence"/>
</dbReference>
<evidence type="ECO:0000256" key="6">
    <source>
        <dbReference type="ARBA" id="ARBA00022777"/>
    </source>
</evidence>
<dbReference type="InterPro" id="IPR003594">
    <property type="entry name" value="HATPase_dom"/>
</dbReference>
<dbReference type="Gene3D" id="3.30.565.10">
    <property type="entry name" value="Histidine kinase-like ATPase, C-terminal domain"/>
    <property type="match status" value="1"/>
</dbReference>
<evidence type="ECO:0000256" key="5">
    <source>
        <dbReference type="ARBA" id="ARBA00022741"/>
    </source>
</evidence>
<evidence type="ECO:0000256" key="2">
    <source>
        <dbReference type="ARBA" id="ARBA00012438"/>
    </source>
</evidence>
<keyword evidence="9" id="KW-0472">Membrane</keyword>
<evidence type="ECO:0000313" key="13">
    <source>
        <dbReference type="Proteomes" id="UP000237340"/>
    </source>
</evidence>
<evidence type="ECO:0000256" key="8">
    <source>
        <dbReference type="ARBA" id="ARBA00023012"/>
    </source>
</evidence>
<evidence type="ECO:0000259" key="10">
    <source>
        <dbReference type="Pfam" id="PF02518"/>
    </source>
</evidence>
<feature type="transmembrane region" description="Helical" evidence="9">
    <location>
        <begin position="47"/>
        <end position="64"/>
    </location>
</feature>
<evidence type="ECO:0000313" key="12">
    <source>
        <dbReference type="EMBL" id="POH69422.1"/>
    </source>
</evidence>
<keyword evidence="9" id="KW-0812">Transmembrane</keyword>
<dbReference type="PANTHER" id="PTHR24421">
    <property type="entry name" value="NITRATE/NITRITE SENSOR PROTEIN NARX-RELATED"/>
    <property type="match status" value="1"/>
</dbReference>
<evidence type="ECO:0000256" key="4">
    <source>
        <dbReference type="ARBA" id="ARBA00022679"/>
    </source>
</evidence>
<keyword evidence="5" id="KW-0547">Nucleotide-binding</keyword>
<evidence type="ECO:0000256" key="1">
    <source>
        <dbReference type="ARBA" id="ARBA00000085"/>
    </source>
</evidence>
<dbReference type="AlphaFoldDB" id="A0A2S3ZLN5"/>
<reference evidence="12 13" key="1">
    <citation type="submission" date="2018-01" db="EMBL/GenBank/DDBJ databases">
        <title>Cryobacterium sp. nov., from glaciers in China.</title>
        <authorList>
            <person name="Liu Q."/>
            <person name="Xin Y.-H."/>
        </authorList>
    </citation>
    <scope>NUCLEOTIDE SEQUENCE [LARGE SCALE GENOMIC DNA]</scope>
    <source>
        <strain evidence="12 13">TMN-42</strain>
    </source>
</reference>
<keyword evidence="7" id="KW-0067">ATP-binding</keyword>
<feature type="transmembrane region" description="Helical" evidence="9">
    <location>
        <begin position="155"/>
        <end position="174"/>
    </location>
</feature>
<keyword evidence="3" id="KW-0597">Phosphoprotein</keyword>
<dbReference type="Pfam" id="PF02518">
    <property type="entry name" value="HATPase_c"/>
    <property type="match status" value="1"/>
</dbReference>
<dbReference type="InterPro" id="IPR036890">
    <property type="entry name" value="HATPase_C_sf"/>
</dbReference>
<dbReference type="Pfam" id="PF07730">
    <property type="entry name" value="HisKA_3"/>
    <property type="match status" value="1"/>
</dbReference>
<feature type="transmembrane region" description="Helical" evidence="9">
    <location>
        <begin position="70"/>
        <end position="100"/>
    </location>
</feature>
<dbReference type="InterPro" id="IPR011712">
    <property type="entry name" value="Sig_transdc_His_kin_sub3_dim/P"/>
</dbReference>
<feature type="transmembrane region" description="Helical" evidence="9">
    <location>
        <begin position="22"/>
        <end position="40"/>
    </location>
</feature>
<accession>A0A2S3ZLN5</accession>
<evidence type="ECO:0000259" key="11">
    <source>
        <dbReference type="Pfam" id="PF07730"/>
    </source>
</evidence>
<dbReference type="GO" id="GO:0016020">
    <property type="term" value="C:membrane"/>
    <property type="evidence" value="ECO:0007669"/>
    <property type="project" value="InterPro"/>
</dbReference>
<name>A0A2S3ZLN5_9MICO</name>
<dbReference type="EC" id="2.7.13.3" evidence="2"/>
<feature type="transmembrane region" description="Helical" evidence="9">
    <location>
        <begin position="112"/>
        <end position="130"/>
    </location>
</feature>
<dbReference type="CDD" id="cd16917">
    <property type="entry name" value="HATPase_UhpB-NarQ-NarX-like"/>
    <property type="match status" value="1"/>
</dbReference>
<feature type="domain" description="Histidine kinase/HSP90-like ATPase" evidence="10">
    <location>
        <begin position="321"/>
        <end position="405"/>
    </location>
</feature>
<evidence type="ECO:0000256" key="9">
    <source>
        <dbReference type="SAM" id="Phobius"/>
    </source>
</evidence>
<protein>
    <recommendedName>
        <fullName evidence="2">histidine kinase</fullName>
        <ecNumber evidence="2">2.7.13.3</ecNumber>
    </recommendedName>
</protein>
<dbReference type="GO" id="GO:0005524">
    <property type="term" value="F:ATP binding"/>
    <property type="evidence" value="ECO:0007669"/>
    <property type="project" value="UniProtKB-KW"/>
</dbReference>
<evidence type="ECO:0000256" key="3">
    <source>
        <dbReference type="ARBA" id="ARBA00022553"/>
    </source>
</evidence>